<organism evidence="1 2">
    <name type="scientific">Pleurodeles waltl</name>
    <name type="common">Iberian ribbed newt</name>
    <dbReference type="NCBI Taxonomy" id="8319"/>
    <lineage>
        <taxon>Eukaryota</taxon>
        <taxon>Metazoa</taxon>
        <taxon>Chordata</taxon>
        <taxon>Craniata</taxon>
        <taxon>Vertebrata</taxon>
        <taxon>Euteleostomi</taxon>
        <taxon>Amphibia</taxon>
        <taxon>Batrachia</taxon>
        <taxon>Caudata</taxon>
        <taxon>Salamandroidea</taxon>
        <taxon>Salamandridae</taxon>
        <taxon>Pleurodelinae</taxon>
        <taxon>Pleurodeles</taxon>
    </lineage>
</organism>
<comment type="caution">
    <text evidence="1">The sequence shown here is derived from an EMBL/GenBank/DDBJ whole genome shotgun (WGS) entry which is preliminary data.</text>
</comment>
<proteinExistence type="predicted"/>
<dbReference type="EMBL" id="JANPWB010000010">
    <property type="protein sequence ID" value="KAJ1145527.1"/>
    <property type="molecule type" value="Genomic_DNA"/>
</dbReference>
<dbReference type="Proteomes" id="UP001066276">
    <property type="component" value="Chromosome 6"/>
</dbReference>
<protein>
    <submittedName>
        <fullName evidence="1">Uncharacterized protein</fullName>
    </submittedName>
</protein>
<keyword evidence="2" id="KW-1185">Reference proteome</keyword>
<evidence type="ECO:0000313" key="1">
    <source>
        <dbReference type="EMBL" id="KAJ1145527.1"/>
    </source>
</evidence>
<accession>A0AAV7QYC5</accession>
<name>A0AAV7QYC5_PLEWA</name>
<dbReference type="AlphaFoldDB" id="A0AAV7QYC5"/>
<reference evidence="1" key="1">
    <citation type="journal article" date="2022" name="bioRxiv">
        <title>Sequencing and chromosome-scale assembly of the giantPleurodeles waltlgenome.</title>
        <authorList>
            <person name="Brown T."/>
            <person name="Elewa A."/>
            <person name="Iarovenko S."/>
            <person name="Subramanian E."/>
            <person name="Araus A.J."/>
            <person name="Petzold A."/>
            <person name="Susuki M."/>
            <person name="Suzuki K.-i.T."/>
            <person name="Hayashi T."/>
            <person name="Toyoda A."/>
            <person name="Oliveira C."/>
            <person name="Osipova E."/>
            <person name="Leigh N.D."/>
            <person name="Simon A."/>
            <person name="Yun M.H."/>
        </authorList>
    </citation>
    <scope>NUCLEOTIDE SEQUENCE</scope>
    <source>
        <strain evidence="1">20211129_DDA</strain>
        <tissue evidence="1">Liver</tissue>
    </source>
</reference>
<gene>
    <name evidence="1" type="ORF">NDU88_011813</name>
</gene>
<evidence type="ECO:0000313" key="2">
    <source>
        <dbReference type="Proteomes" id="UP001066276"/>
    </source>
</evidence>
<sequence>MVELRADFQAIDMRLNSLNVRLVHMGGRIERHSTHICEAEQRLHTVEDKTSTLTERMERIERLLKTTMAKNEDLEARSCSGMSGFGRDYEVWGEERKKWAIGYSLRRAMKTLA</sequence>